<feature type="region of interest" description="Disordered" evidence="1">
    <location>
        <begin position="31"/>
        <end position="60"/>
    </location>
</feature>
<gene>
    <name evidence="2" type="ORF">Anapl_02380</name>
</gene>
<feature type="compositionally biased region" description="Basic and acidic residues" evidence="1">
    <location>
        <begin position="230"/>
        <end position="239"/>
    </location>
</feature>
<proteinExistence type="predicted"/>
<dbReference type="EMBL" id="KB742969">
    <property type="protein sequence ID" value="EOB02356.1"/>
    <property type="molecule type" value="Genomic_DNA"/>
</dbReference>
<name>R0JXR2_ANAPL</name>
<reference evidence="3" key="1">
    <citation type="journal article" date="2013" name="Nat. Genet.">
        <title>The duck genome and transcriptome provide insight into an avian influenza virus reservoir species.</title>
        <authorList>
            <person name="Huang Y."/>
            <person name="Li Y."/>
            <person name="Burt D.W."/>
            <person name="Chen H."/>
            <person name="Zhang Y."/>
            <person name="Qian W."/>
            <person name="Kim H."/>
            <person name="Gan S."/>
            <person name="Zhao Y."/>
            <person name="Li J."/>
            <person name="Yi K."/>
            <person name="Feng H."/>
            <person name="Zhu P."/>
            <person name="Li B."/>
            <person name="Liu Q."/>
            <person name="Fairley S."/>
            <person name="Magor K.E."/>
            <person name="Du Z."/>
            <person name="Hu X."/>
            <person name="Goodman L."/>
            <person name="Tafer H."/>
            <person name="Vignal A."/>
            <person name="Lee T."/>
            <person name="Kim K.W."/>
            <person name="Sheng Z."/>
            <person name="An Y."/>
            <person name="Searle S."/>
            <person name="Herrero J."/>
            <person name="Groenen M.A."/>
            <person name="Crooijmans R.P."/>
            <person name="Faraut T."/>
            <person name="Cai Q."/>
            <person name="Webster R.G."/>
            <person name="Aldridge J.R."/>
            <person name="Warren W.C."/>
            <person name="Bartschat S."/>
            <person name="Kehr S."/>
            <person name="Marz M."/>
            <person name="Stadler P.F."/>
            <person name="Smith J."/>
            <person name="Kraus R.H."/>
            <person name="Zhao Y."/>
            <person name="Ren L."/>
            <person name="Fei J."/>
            <person name="Morisson M."/>
            <person name="Kaiser P."/>
            <person name="Griffin D.K."/>
            <person name="Rao M."/>
            <person name="Pitel F."/>
            <person name="Wang J."/>
            <person name="Li N."/>
        </authorList>
    </citation>
    <scope>NUCLEOTIDE SEQUENCE [LARGE SCALE GENOMIC DNA]</scope>
</reference>
<evidence type="ECO:0000256" key="1">
    <source>
        <dbReference type="SAM" id="MobiDB-lite"/>
    </source>
</evidence>
<evidence type="ECO:0000313" key="3">
    <source>
        <dbReference type="Proteomes" id="UP000296049"/>
    </source>
</evidence>
<protein>
    <submittedName>
        <fullName evidence="2">Uncharacterized protein</fullName>
    </submittedName>
</protein>
<dbReference type="Proteomes" id="UP000296049">
    <property type="component" value="Unassembled WGS sequence"/>
</dbReference>
<evidence type="ECO:0000313" key="2">
    <source>
        <dbReference type="EMBL" id="EOB02356.1"/>
    </source>
</evidence>
<keyword evidence="3" id="KW-1185">Reference proteome</keyword>
<feature type="region of interest" description="Disordered" evidence="1">
    <location>
        <begin position="216"/>
        <end position="254"/>
    </location>
</feature>
<sequence length="254" mass="27642">MDEASCISLIGWEGVCHQLLIQVASISSSKRTQPDKDRCTSDYSPRQEMGHKHKQPQKQQAVNVRCNRGPILKHLCRGSFPVPCARLQTEAVRVTATGGADFPSGSTLSALLSESVEGGSNFSKAQANTSIACNGDSTEYPVLKQEDRQQSLSFKVLGRSRLLSFIPAAKEGNLSTSATSSPNLWAGKYLCLLQSHLPTEELKSVEQLPKTAKYRTLSSSSSRYPTAKIDSCHSSRPSETKVISLDEVCGEEHN</sequence>
<accession>R0JXR2</accession>
<organism evidence="2 3">
    <name type="scientific">Anas platyrhynchos</name>
    <name type="common">Mallard</name>
    <name type="synonym">Anas boschas</name>
    <dbReference type="NCBI Taxonomy" id="8839"/>
    <lineage>
        <taxon>Eukaryota</taxon>
        <taxon>Metazoa</taxon>
        <taxon>Chordata</taxon>
        <taxon>Craniata</taxon>
        <taxon>Vertebrata</taxon>
        <taxon>Euteleostomi</taxon>
        <taxon>Archelosauria</taxon>
        <taxon>Archosauria</taxon>
        <taxon>Dinosauria</taxon>
        <taxon>Saurischia</taxon>
        <taxon>Theropoda</taxon>
        <taxon>Coelurosauria</taxon>
        <taxon>Aves</taxon>
        <taxon>Neognathae</taxon>
        <taxon>Galloanserae</taxon>
        <taxon>Anseriformes</taxon>
        <taxon>Anatidae</taxon>
        <taxon>Anatinae</taxon>
        <taxon>Anas</taxon>
    </lineage>
</organism>
<dbReference type="AlphaFoldDB" id="R0JXR2"/>